<organism evidence="4 5">
    <name type="scientific">Occallatibacter riparius</name>
    <dbReference type="NCBI Taxonomy" id="1002689"/>
    <lineage>
        <taxon>Bacteria</taxon>
        <taxon>Pseudomonadati</taxon>
        <taxon>Acidobacteriota</taxon>
        <taxon>Terriglobia</taxon>
        <taxon>Terriglobales</taxon>
        <taxon>Acidobacteriaceae</taxon>
        <taxon>Occallatibacter</taxon>
    </lineage>
</organism>
<dbReference type="Pfam" id="PF13432">
    <property type="entry name" value="TPR_16"/>
    <property type="match status" value="4"/>
</dbReference>
<dbReference type="InterPro" id="IPR011990">
    <property type="entry name" value="TPR-like_helical_dom_sf"/>
</dbReference>
<reference evidence="4" key="1">
    <citation type="submission" date="2021-04" db="EMBL/GenBank/DDBJ databases">
        <title>Phylogenetic analysis of Acidobacteriaceae.</title>
        <authorList>
            <person name="Qiu L."/>
            <person name="Zhang Q."/>
        </authorList>
    </citation>
    <scope>NUCLEOTIDE SEQUENCE</scope>
    <source>
        <strain evidence="4">DSM 25168</strain>
    </source>
</reference>
<evidence type="ECO:0000256" key="1">
    <source>
        <dbReference type="PROSITE-ProRule" id="PRU00339"/>
    </source>
</evidence>
<dbReference type="PROSITE" id="PS51257">
    <property type="entry name" value="PROKAR_LIPOPROTEIN"/>
    <property type="match status" value="1"/>
</dbReference>
<dbReference type="EMBL" id="CP093313">
    <property type="protein sequence ID" value="UWZ83928.1"/>
    <property type="molecule type" value="Genomic_DNA"/>
</dbReference>
<feature type="repeat" description="TPR" evidence="1">
    <location>
        <begin position="787"/>
        <end position="820"/>
    </location>
</feature>
<dbReference type="RefSeq" id="WP_260793432.1">
    <property type="nucleotide sequence ID" value="NZ_CP093313.1"/>
</dbReference>
<dbReference type="PROSITE" id="PS50005">
    <property type="entry name" value="TPR"/>
    <property type="match status" value="10"/>
</dbReference>
<dbReference type="KEGG" id="orp:MOP44_25640"/>
<keyword evidence="3" id="KW-0732">Signal</keyword>
<evidence type="ECO:0000313" key="4">
    <source>
        <dbReference type="EMBL" id="UWZ83928.1"/>
    </source>
</evidence>
<dbReference type="InterPro" id="IPR019734">
    <property type="entry name" value="TPR_rpt"/>
</dbReference>
<feature type="region of interest" description="Disordered" evidence="2">
    <location>
        <begin position="31"/>
        <end position="55"/>
    </location>
</feature>
<feature type="repeat" description="TPR" evidence="1">
    <location>
        <begin position="164"/>
        <end position="197"/>
    </location>
</feature>
<dbReference type="SMART" id="SM00028">
    <property type="entry name" value="TPR"/>
    <property type="match status" value="19"/>
</dbReference>
<dbReference type="PANTHER" id="PTHR12558:SF13">
    <property type="entry name" value="CELL DIVISION CYCLE PROTEIN 27 HOMOLOG"/>
    <property type="match status" value="1"/>
</dbReference>
<feature type="signal peptide" evidence="3">
    <location>
        <begin position="1"/>
        <end position="25"/>
    </location>
</feature>
<dbReference type="Pfam" id="PF12895">
    <property type="entry name" value="ANAPC3"/>
    <property type="match status" value="1"/>
</dbReference>
<dbReference type="Gene3D" id="1.25.40.10">
    <property type="entry name" value="Tetratricopeptide repeat domain"/>
    <property type="match status" value="6"/>
</dbReference>
<feature type="repeat" description="TPR" evidence="1">
    <location>
        <begin position="867"/>
        <end position="900"/>
    </location>
</feature>
<keyword evidence="5" id="KW-1185">Reference proteome</keyword>
<feature type="chain" id="PRO_5039924980" evidence="3">
    <location>
        <begin position="26"/>
        <end position="1411"/>
    </location>
</feature>
<name>A0A9J7BMG7_9BACT</name>
<dbReference type="Proteomes" id="UP001059380">
    <property type="component" value="Chromosome"/>
</dbReference>
<dbReference type="SUPFAM" id="SSF48452">
    <property type="entry name" value="TPR-like"/>
    <property type="match status" value="3"/>
</dbReference>
<feature type="repeat" description="TPR" evidence="1">
    <location>
        <begin position="651"/>
        <end position="684"/>
    </location>
</feature>
<feature type="repeat" description="TPR" evidence="1">
    <location>
        <begin position="262"/>
        <end position="295"/>
    </location>
</feature>
<sequence>MKATIAPLKIAFVWALLGAACTLSAQTFQVGPDTSQSPQAKQGQKRDQNQSQQLGFGSGLQNARIARAAEMALQRGDKAQALNYARLAVKAAPNDAQLWFLLGYAARLNNRLSESEQAYKHGLSLSPSALGGQSGLAQVYNQAGRSSDAEKLLKQVISADPNRRDDVLLLGELHMRARDYEGALDWLMRAERLRPDARAEVLLAMSYQQLKRMDQANHYLELARHRDPNNPDVERSLAGFYRDVGKYEEAIKALQAIKNPKPDVIAELGFTYQLAGKMNESAKTYARAANAAPKDINLQLSAAQAQVAAGAPEDADPFLSRAASIEADNYRLHAIRAGIARMQDRNDDAIKEYQAAIAHLPATPSEGPLYGVQLHVELMQLYKSTGDDSAAAQQLATAQQQINAINEQGLGRDAYLRLRAVIKLALGDTDGALADVREALALNAENRDDLQLDGDILMKLGRAEDAIAAYKKVLVIDPKNRFALISLGYASRAANRPDDAEKYFKQLAQLDPSSYIPYLALGDLEASRRQFTVAQTNYSKAYALAPKRSAIVAGGMNAAIEAHNMNLAGEWAGRVTEAMNRDPQVLRERERYLNFKGDYAQSAAIGEQAIKVLPHDRDVVVYLGYDYLRLEKWQQLLTLANDNTPKFPKEPDLPLLAGYVHKHQGESEQARQDFTEALTRDPEVVTAYVNRGYMLNDLHQPQAAANDFEQAIKREPKNGEAHLGLAYSYLDLNKPSAALKQAELAEQTMGDHKDIHVIRATAYGRQAMLNKAVEEYRAALKFDPNDGSLHLGLGNALFTERKYHDAVDELNTAAKFSPNDANIYAMLARAYANLDDRDQTTKNAETAERLAKNAPAPDNDFQEPLQSTIYVQTGQAFSTIGDQKAAMDRFTRALEVPKANRLTVRLAIAHLMAEQGHEDDAQRQVALGLMEAGAGETKPASGPQFIQAADVFRSLHEYDLSQQYLERAKMAGAPDPEVRIGMANNYLAVGDTARAKAELAAVSASTDGTPDYQFLLAQANVFRQEHQSAQALTSFAQASNAEGEDQTAQQGLLQAGGEEGWRITPTVSMLSDVSLSPIYEDSTVYVLDAKLDTATPITSGQTSLLPPPRSSLQTQWTNAFHLHFTPALPLSGFFQLRNARGQISVPATNSIVNRDTTDYTLNLGVAPTVRMGTNVVTFNSGVQTSIRRDSESPAEMNQNLLRLFTYVNTGSFFNALSVSGYVIHESGPFTDNNGLSSSLFTAAVDFRVGSPWGKTALLTGWGTSKQTFSPRNFQNYFTSSYIGMERRFGEHLDVRAMLEFLRAWRVVDTNNGIAQNLRPAGWLNYSFKRNWNAQVSGSYSSVRNFHDYDAIQTGFSVSYAMPIHRKFADESGQMMLAYPIRFSGGLQNETFFNFPTGNNNQLRPYIGITIF</sequence>
<feature type="compositionally biased region" description="Polar residues" evidence="2">
    <location>
        <begin position="31"/>
        <end position="42"/>
    </location>
</feature>
<feature type="repeat" description="TPR" evidence="1">
    <location>
        <begin position="96"/>
        <end position="129"/>
    </location>
</feature>
<evidence type="ECO:0000313" key="5">
    <source>
        <dbReference type="Proteomes" id="UP001059380"/>
    </source>
</evidence>
<keyword evidence="1" id="KW-0802">TPR repeat</keyword>
<feature type="repeat" description="TPR" evidence="1">
    <location>
        <begin position="481"/>
        <end position="514"/>
    </location>
</feature>
<gene>
    <name evidence="4" type="ORF">MOP44_25640</name>
</gene>
<evidence type="ECO:0000256" key="3">
    <source>
        <dbReference type="SAM" id="SignalP"/>
    </source>
</evidence>
<dbReference type="PANTHER" id="PTHR12558">
    <property type="entry name" value="CELL DIVISION CYCLE 16,23,27"/>
    <property type="match status" value="1"/>
</dbReference>
<feature type="repeat" description="TPR" evidence="1">
    <location>
        <begin position="685"/>
        <end position="718"/>
    </location>
</feature>
<feature type="repeat" description="TPR" evidence="1">
    <location>
        <begin position="753"/>
        <end position="786"/>
    </location>
</feature>
<dbReference type="SUPFAM" id="SSF81901">
    <property type="entry name" value="HCP-like"/>
    <property type="match status" value="1"/>
</dbReference>
<protein>
    <submittedName>
        <fullName evidence="4">Tetratricopeptide repeat protein</fullName>
    </submittedName>
</protein>
<feature type="repeat" description="TPR" evidence="1">
    <location>
        <begin position="447"/>
        <end position="480"/>
    </location>
</feature>
<evidence type="ECO:0000256" key="2">
    <source>
        <dbReference type="SAM" id="MobiDB-lite"/>
    </source>
</evidence>
<proteinExistence type="predicted"/>
<accession>A0A9J7BMG7</accession>